<dbReference type="Pfam" id="PF00155">
    <property type="entry name" value="Aminotran_1_2"/>
    <property type="match status" value="1"/>
</dbReference>
<evidence type="ECO:0000256" key="1">
    <source>
        <dbReference type="ARBA" id="ARBA00001933"/>
    </source>
</evidence>
<dbReference type="EC" id="2.6.1.-" evidence="5"/>
<dbReference type="InterPro" id="IPR004839">
    <property type="entry name" value="Aminotransferase_I/II_large"/>
</dbReference>
<dbReference type="InterPro" id="IPR015422">
    <property type="entry name" value="PyrdxlP-dep_Trfase_small"/>
</dbReference>
<dbReference type="PANTHER" id="PTHR43807:SF20">
    <property type="entry name" value="FI04487P"/>
    <property type="match status" value="1"/>
</dbReference>
<feature type="domain" description="Aminotransferase class I/classII large" evidence="6">
    <location>
        <begin position="32"/>
        <end position="390"/>
    </location>
</feature>
<dbReference type="GO" id="GO:0005737">
    <property type="term" value="C:cytoplasm"/>
    <property type="evidence" value="ECO:0007669"/>
    <property type="project" value="TreeGrafter"/>
</dbReference>
<evidence type="ECO:0000259" key="6">
    <source>
        <dbReference type="Pfam" id="PF00155"/>
    </source>
</evidence>
<keyword evidence="3 5" id="KW-0808">Transferase</keyword>
<dbReference type="InterPro" id="IPR015424">
    <property type="entry name" value="PyrdxlP-dep_Trfase"/>
</dbReference>
<keyword evidence="4" id="KW-0663">Pyridoxal phosphate</keyword>
<dbReference type="GO" id="GO:0016212">
    <property type="term" value="F:kynurenine-oxoglutarate transaminase activity"/>
    <property type="evidence" value="ECO:0007669"/>
    <property type="project" value="TreeGrafter"/>
</dbReference>
<name>A0A9X2PTP3_9BACT</name>
<evidence type="ECO:0000256" key="2">
    <source>
        <dbReference type="ARBA" id="ARBA00022576"/>
    </source>
</evidence>
<comment type="caution">
    <text evidence="7">The sequence shown here is derived from an EMBL/GenBank/DDBJ whole genome shotgun (WGS) entry which is preliminary data.</text>
</comment>
<keyword evidence="2 5" id="KW-0032">Aminotransferase</keyword>
<dbReference type="PROSITE" id="PS00105">
    <property type="entry name" value="AA_TRANSFER_CLASS_1"/>
    <property type="match status" value="1"/>
</dbReference>
<dbReference type="RefSeq" id="WP_103016384.1">
    <property type="nucleotide sequence ID" value="NZ_CALTSD010000029.1"/>
</dbReference>
<evidence type="ECO:0000256" key="3">
    <source>
        <dbReference type="ARBA" id="ARBA00022679"/>
    </source>
</evidence>
<dbReference type="GO" id="GO:0030170">
    <property type="term" value="F:pyridoxal phosphate binding"/>
    <property type="evidence" value="ECO:0007669"/>
    <property type="project" value="InterPro"/>
</dbReference>
<organism evidence="7 9">
    <name type="scientific">Salinibacter ruber</name>
    <dbReference type="NCBI Taxonomy" id="146919"/>
    <lineage>
        <taxon>Bacteria</taxon>
        <taxon>Pseudomonadati</taxon>
        <taxon>Rhodothermota</taxon>
        <taxon>Rhodothermia</taxon>
        <taxon>Rhodothermales</taxon>
        <taxon>Salinibacteraceae</taxon>
        <taxon>Salinibacter</taxon>
    </lineage>
</organism>
<evidence type="ECO:0000313" key="8">
    <source>
        <dbReference type="EMBL" id="MCS4035048.1"/>
    </source>
</evidence>
<comment type="similarity">
    <text evidence="5">Belongs to the class-I pyridoxal-phosphate-dependent aminotransferase family.</text>
</comment>
<proteinExistence type="inferred from homology"/>
<protein>
    <recommendedName>
        <fullName evidence="5">Aminotransferase</fullName>
        <ecNumber evidence="5">2.6.1.-</ecNumber>
    </recommendedName>
</protein>
<dbReference type="Gene3D" id="3.40.640.10">
    <property type="entry name" value="Type I PLP-dependent aspartate aminotransferase-like (Major domain)"/>
    <property type="match status" value="1"/>
</dbReference>
<dbReference type="SUPFAM" id="SSF53383">
    <property type="entry name" value="PLP-dependent transferases"/>
    <property type="match status" value="1"/>
</dbReference>
<dbReference type="Proteomes" id="UP001155040">
    <property type="component" value="Unassembled WGS sequence"/>
</dbReference>
<reference evidence="7" key="1">
    <citation type="submission" date="2022-08" db="EMBL/GenBank/DDBJ databases">
        <title>Genomic Encyclopedia of Type Strains, Phase V (KMG-V): Genome sequencing to study the core and pangenomes of soil and plant-associated prokaryotes.</title>
        <authorList>
            <person name="Whitman W."/>
        </authorList>
    </citation>
    <scope>NUCLEOTIDE SEQUENCE</scope>
    <source>
        <strain evidence="7">0</strain>
        <strain evidence="8">SP3012</strain>
    </source>
</reference>
<evidence type="ECO:0000256" key="4">
    <source>
        <dbReference type="ARBA" id="ARBA00022898"/>
    </source>
</evidence>
<dbReference type="EMBL" id="JANUBF010000001">
    <property type="protein sequence ID" value="MCS4035048.1"/>
    <property type="molecule type" value="Genomic_DNA"/>
</dbReference>
<dbReference type="PANTHER" id="PTHR43807">
    <property type="entry name" value="FI04487P"/>
    <property type="match status" value="1"/>
</dbReference>
<sequence>MDRAASPSLAARADDLQQSDIRSVTRRVEEVDGINLGQGVCDLPTPEPIKARAHQAIRDDASIYSHYAGIEPLRRAILEKEQAHNEVPATSPEDVVVGVGSTGVFVSAAFTLLEDGDEVVLFEPFYGYHRNILELTGATIRYVPLGGPDATFDRSAMEAVLTDDTKAVVVNTPANPSGKVWTREELSTLAGLLHAHDLVAITDEIYEYMLYDGAEHVSLASLPGAYERTITLSGFSKAYNVTGWRLGYGVAPAPIAEKIGLMNDLLYICAPRPLQHAALAAFEDLDDDYVAQLQADYAERRELLCKTLEAIGFDVPWPDGAYYVLAHFGDLAGTQAGFADDAAACDTLIEDAHIGSVTGRSFYHDPADGQHELRLCFAKELPVLRRACEQLRAAFGG</sequence>
<dbReference type="InterPro" id="IPR004838">
    <property type="entry name" value="NHTrfase_class1_PyrdxlP-BS"/>
</dbReference>
<dbReference type="EMBL" id="JANUAU010000002">
    <property type="protein sequence ID" value="MCS3676627.1"/>
    <property type="molecule type" value="Genomic_DNA"/>
</dbReference>
<dbReference type="Gene3D" id="3.90.1150.10">
    <property type="entry name" value="Aspartate Aminotransferase, domain 1"/>
    <property type="match status" value="1"/>
</dbReference>
<evidence type="ECO:0000313" key="9">
    <source>
        <dbReference type="Proteomes" id="UP001155027"/>
    </source>
</evidence>
<accession>A0A9X2PTP3</accession>
<dbReference type="InterPro" id="IPR015421">
    <property type="entry name" value="PyrdxlP-dep_Trfase_major"/>
</dbReference>
<evidence type="ECO:0000256" key="5">
    <source>
        <dbReference type="RuleBase" id="RU000481"/>
    </source>
</evidence>
<dbReference type="Proteomes" id="UP001155027">
    <property type="component" value="Unassembled WGS sequence"/>
</dbReference>
<dbReference type="AlphaFoldDB" id="A0A9X2PTP3"/>
<gene>
    <name evidence="7" type="ORF">GGP71_000534</name>
    <name evidence="8" type="ORF">GGQ01_000089</name>
</gene>
<comment type="cofactor">
    <cofactor evidence="1 5">
        <name>pyridoxal 5'-phosphate</name>
        <dbReference type="ChEBI" id="CHEBI:597326"/>
    </cofactor>
</comment>
<dbReference type="InterPro" id="IPR051326">
    <property type="entry name" value="Kynurenine-oxoglutarate_AT"/>
</dbReference>
<evidence type="ECO:0000313" key="7">
    <source>
        <dbReference type="EMBL" id="MCS3676627.1"/>
    </source>
</evidence>
<dbReference type="CDD" id="cd00609">
    <property type="entry name" value="AAT_like"/>
    <property type="match status" value="1"/>
</dbReference>